<dbReference type="OrthoDB" id="5420024at2"/>
<dbReference type="InterPro" id="IPR025336">
    <property type="entry name" value="SCO4226-like"/>
</dbReference>
<evidence type="ECO:0000313" key="1">
    <source>
        <dbReference type="EMBL" id="ABW68872.1"/>
    </source>
</evidence>
<keyword evidence="2" id="KW-1185">Reference proteome</keyword>
<evidence type="ECO:0008006" key="3">
    <source>
        <dbReference type="Google" id="ProtNLM"/>
    </source>
</evidence>
<accession>A8ZZK0</accession>
<organism evidence="1 2">
    <name type="scientific">Desulfosudis oleivorans (strain DSM 6200 / JCM 39069 / Hxd3)</name>
    <name type="common">Desulfococcus oleovorans</name>
    <dbReference type="NCBI Taxonomy" id="96561"/>
    <lineage>
        <taxon>Bacteria</taxon>
        <taxon>Pseudomonadati</taxon>
        <taxon>Thermodesulfobacteriota</taxon>
        <taxon>Desulfobacteria</taxon>
        <taxon>Desulfobacterales</taxon>
        <taxon>Desulfosudaceae</taxon>
        <taxon>Desulfosudis</taxon>
    </lineage>
</organism>
<dbReference type="eggNOG" id="ENOG50336YG">
    <property type="taxonomic scope" value="Bacteria"/>
</dbReference>
<gene>
    <name evidence="1" type="ordered locus">Dole_3069</name>
</gene>
<dbReference type="Pfam" id="PF14026">
    <property type="entry name" value="SCO4226-like"/>
    <property type="match status" value="1"/>
</dbReference>
<dbReference type="AlphaFoldDB" id="A8ZZK0"/>
<sequence>MAKATKFMVVHNDPGVTCEAVQANWRKLANHESASWIRTYYNQAKGLRYCVWMAQSEKELKKIFTEIGIGWESITPVMEVSPDLWGEKWTQHLAQEQVAATLGN</sequence>
<proteinExistence type="predicted"/>
<protein>
    <recommendedName>
        <fullName evidence="3">DUF4242 domain-containing protein</fullName>
    </recommendedName>
</protein>
<dbReference type="InterPro" id="IPR042557">
    <property type="entry name" value="SCO4226"/>
</dbReference>
<reference evidence="1 2" key="1">
    <citation type="submission" date="2007-10" db="EMBL/GenBank/DDBJ databases">
        <title>Complete sequence of Desulfococcus oleovorans Hxd3.</title>
        <authorList>
            <consortium name="US DOE Joint Genome Institute"/>
            <person name="Copeland A."/>
            <person name="Lucas S."/>
            <person name="Lapidus A."/>
            <person name="Barry K."/>
            <person name="Glavina del Rio T."/>
            <person name="Dalin E."/>
            <person name="Tice H."/>
            <person name="Pitluck S."/>
            <person name="Kiss H."/>
            <person name="Brettin T."/>
            <person name="Bruce D."/>
            <person name="Detter J.C."/>
            <person name="Han C."/>
            <person name="Schmutz J."/>
            <person name="Larimer F."/>
            <person name="Land M."/>
            <person name="Hauser L."/>
            <person name="Kyrpides N."/>
            <person name="Kim E."/>
            <person name="Wawrik B."/>
            <person name="Richardson P."/>
        </authorList>
    </citation>
    <scope>NUCLEOTIDE SEQUENCE [LARGE SCALE GENOMIC DNA]</scope>
    <source>
        <strain evidence="2">DSM 6200 / JCM 39069 / Hxd3</strain>
    </source>
</reference>
<dbReference type="Gene3D" id="3.30.70.3090">
    <property type="entry name" value="ORF SCO4226, nickel-binding ferredoxin-like monomer"/>
    <property type="match status" value="1"/>
</dbReference>
<dbReference type="RefSeq" id="WP_012176483.1">
    <property type="nucleotide sequence ID" value="NC_009943.1"/>
</dbReference>
<dbReference type="HOGENOM" id="CLU_2315678_0_0_7"/>
<dbReference type="Proteomes" id="UP000008561">
    <property type="component" value="Chromosome"/>
</dbReference>
<name>A8ZZK0_DESOH</name>
<dbReference type="KEGG" id="dol:Dole_3069"/>
<dbReference type="EMBL" id="CP000859">
    <property type="protein sequence ID" value="ABW68872.1"/>
    <property type="molecule type" value="Genomic_DNA"/>
</dbReference>
<evidence type="ECO:0000313" key="2">
    <source>
        <dbReference type="Proteomes" id="UP000008561"/>
    </source>
</evidence>